<dbReference type="Proteomes" id="UP001211907">
    <property type="component" value="Unassembled WGS sequence"/>
</dbReference>
<sequence>MGKRYEQMRQRSSTSNLILSAKTSSVAVTSSHVPPVSFYASMHAPLAKKIRTSKSKTDSSATTATATTAFIHSSRTFRASAHYLYNPAGFHQRPGDIIDLTNDSSEPETDMRQQQHPQPKRSQRPVLADKNKKLKPLSLFVGDASSALDASSVIDLTVNDDTFLSESDIVCSNVNNKIRFPATSIPADSLTTVIDRLCLGVGLETSDESSLNLMLSLLDNEGTTSTRANRLQLHKQTELPSIQSSSKYIFVDAISAAISAAFSGPKKSVSAKAQLPISQISNNPITPDLLLSLINPKSWLSDEIINAFMASLQLSCPKTKFFNTFFYSLLTNKQQSKNNDGYNYDGVKRWTKKQTTAGIFEFDRVVIPINKGNVHWCMAFIFFKQSAGKEGTEEMVGAESERKRTRILEVEIQFLDSLAGNSIFAKRVVAALQRYITDEYNEKVIVFGGGGDTENCATTLLPAFYLDFKLVERVSNCPQQTDSNSCGVFVCWFALCLGTGHNLSAANFGKTEVENLRRAIAFVFIMPVLLYAKGKVLGHTRGQRNSHPNTSLLHIEDVQTSKETEFYLGKRVAYVYRAKKPVNGSKLRVIWGKVTRPHGNSGAVRAKFRSNLPPKAFGSAVRIMLYPSRV</sequence>
<name>A0AAD5T3B6_9FUNG</name>
<evidence type="ECO:0000256" key="1">
    <source>
        <dbReference type="ARBA" id="ARBA00005234"/>
    </source>
</evidence>
<reference evidence="9" key="1">
    <citation type="submission" date="2020-05" db="EMBL/GenBank/DDBJ databases">
        <title>Phylogenomic resolution of chytrid fungi.</title>
        <authorList>
            <person name="Stajich J.E."/>
            <person name="Amses K."/>
            <person name="Simmons R."/>
            <person name="Seto K."/>
            <person name="Myers J."/>
            <person name="Bonds A."/>
            <person name="Quandt C.A."/>
            <person name="Barry K."/>
            <person name="Liu P."/>
            <person name="Grigoriev I."/>
            <person name="Longcore J.E."/>
            <person name="James T.Y."/>
        </authorList>
    </citation>
    <scope>NUCLEOTIDE SEQUENCE</scope>
    <source>
        <strain evidence="9">JEL0513</strain>
    </source>
</reference>
<dbReference type="GO" id="GO:0003735">
    <property type="term" value="F:structural constituent of ribosome"/>
    <property type="evidence" value="ECO:0007669"/>
    <property type="project" value="InterPro"/>
</dbReference>
<dbReference type="SUPFAM" id="SSF50447">
    <property type="entry name" value="Translation proteins"/>
    <property type="match status" value="1"/>
</dbReference>
<dbReference type="PANTHER" id="PTHR10902">
    <property type="entry name" value="60S RIBOSOMAL PROTEIN L35A"/>
    <property type="match status" value="1"/>
</dbReference>
<keyword evidence="3" id="KW-0645">Protease</keyword>
<evidence type="ECO:0000256" key="7">
    <source>
        <dbReference type="SAM" id="MobiDB-lite"/>
    </source>
</evidence>
<evidence type="ECO:0000256" key="5">
    <source>
        <dbReference type="ARBA" id="ARBA00022980"/>
    </source>
</evidence>
<dbReference type="InterPro" id="IPR009000">
    <property type="entry name" value="Transl_B-barrel_sf"/>
</dbReference>
<dbReference type="EMBL" id="JADGJH010000616">
    <property type="protein sequence ID" value="KAJ3125332.1"/>
    <property type="molecule type" value="Genomic_DNA"/>
</dbReference>
<feature type="domain" description="Ubiquitin-like protease family profile" evidence="8">
    <location>
        <begin position="283"/>
        <end position="497"/>
    </location>
</feature>
<dbReference type="GO" id="GO:0008234">
    <property type="term" value="F:cysteine-type peptidase activity"/>
    <property type="evidence" value="ECO:0007669"/>
    <property type="project" value="InterPro"/>
</dbReference>
<dbReference type="InterPro" id="IPR038661">
    <property type="entry name" value="Ribosomal_eL33_sf"/>
</dbReference>
<dbReference type="InterPro" id="IPR003653">
    <property type="entry name" value="Peptidase_C48_C"/>
</dbReference>
<dbReference type="PROSITE" id="PS50600">
    <property type="entry name" value="ULP_PROTEASE"/>
    <property type="match status" value="1"/>
</dbReference>
<keyword evidence="4" id="KW-0378">Hydrolase</keyword>
<dbReference type="InterPro" id="IPR038765">
    <property type="entry name" value="Papain-like_cys_pep_sf"/>
</dbReference>
<dbReference type="GO" id="GO:0019783">
    <property type="term" value="F:ubiquitin-like protein peptidase activity"/>
    <property type="evidence" value="ECO:0007669"/>
    <property type="project" value="UniProtKB-ARBA"/>
</dbReference>
<proteinExistence type="inferred from homology"/>
<evidence type="ECO:0000256" key="4">
    <source>
        <dbReference type="ARBA" id="ARBA00022801"/>
    </source>
</evidence>
<evidence type="ECO:0000256" key="6">
    <source>
        <dbReference type="ARBA" id="ARBA00023274"/>
    </source>
</evidence>
<comment type="similarity">
    <text evidence="2">Belongs to the eukaryotic ribosomal protein eL33 family.</text>
</comment>
<feature type="region of interest" description="Disordered" evidence="7">
    <location>
        <begin position="95"/>
        <end position="128"/>
    </location>
</feature>
<gene>
    <name evidence="9" type="ORF">HK100_010858</name>
</gene>
<dbReference type="Pfam" id="PF02902">
    <property type="entry name" value="Peptidase_C48"/>
    <property type="match status" value="1"/>
</dbReference>
<dbReference type="GO" id="GO:1990904">
    <property type="term" value="C:ribonucleoprotein complex"/>
    <property type="evidence" value="ECO:0007669"/>
    <property type="project" value="UniProtKB-KW"/>
</dbReference>
<dbReference type="AlphaFoldDB" id="A0AAD5T3B6"/>
<dbReference type="GO" id="GO:0006508">
    <property type="term" value="P:proteolysis"/>
    <property type="evidence" value="ECO:0007669"/>
    <property type="project" value="UniProtKB-KW"/>
</dbReference>
<dbReference type="Gene3D" id="3.40.395.10">
    <property type="entry name" value="Adenoviral Proteinase, Chain A"/>
    <property type="match status" value="1"/>
</dbReference>
<keyword evidence="5" id="KW-0689">Ribosomal protein</keyword>
<evidence type="ECO:0000313" key="9">
    <source>
        <dbReference type="EMBL" id="KAJ3125332.1"/>
    </source>
</evidence>
<evidence type="ECO:0000313" key="10">
    <source>
        <dbReference type="Proteomes" id="UP001211907"/>
    </source>
</evidence>
<dbReference type="InterPro" id="IPR001780">
    <property type="entry name" value="Ribosomal_eL33"/>
</dbReference>
<dbReference type="Gene3D" id="2.40.10.190">
    <property type="entry name" value="translation elongation factor selb, chain A, domain 4"/>
    <property type="match status" value="1"/>
</dbReference>
<evidence type="ECO:0000256" key="3">
    <source>
        <dbReference type="ARBA" id="ARBA00022670"/>
    </source>
</evidence>
<comment type="similarity">
    <text evidence="1">Belongs to the peptidase C48 family.</text>
</comment>
<organism evidence="9 10">
    <name type="scientific">Physocladia obscura</name>
    <dbReference type="NCBI Taxonomy" id="109957"/>
    <lineage>
        <taxon>Eukaryota</taxon>
        <taxon>Fungi</taxon>
        <taxon>Fungi incertae sedis</taxon>
        <taxon>Chytridiomycota</taxon>
        <taxon>Chytridiomycota incertae sedis</taxon>
        <taxon>Chytridiomycetes</taxon>
        <taxon>Chytridiales</taxon>
        <taxon>Chytriomycetaceae</taxon>
        <taxon>Physocladia</taxon>
    </lineage>
</organism>
<comment type="caution">
    <text evidence="9">The sequence shown here is derived from an EMBL/GenBank/DDBJ whole genome shotgun (WGS) entry which is preliminary data.</text>
</comment>
<keyword evidence="6" id="KW-0687">Ribonucleoprotein</keyword>
<dbReference type="SUPFAM" id="SSF54001">
    <property type="entry name" value="Cysteine proteinases"/>
    <property type="match status" value="1"/>
</dbReference>
<dbReference type="GO" id="GO:0006412">
    <property type="term" value="P:translation"/>
    <property type="evidence" value="ECO:0007669"/>
    <property type="project" value="InterPro"/>
</dbReference>
<accession>A0AAD5T3B6</accession>
<dbReference type="PROSITE" id="PS01105">
    <property type="entry name" value="RIBOSOMAL_L35AE"/>
    <property type="match status" value="1"/>
</dbReference>
<dbReference type="Pfam" id="PF01247">
    <property type="entry name" value="Ribosomal_L35Ae"/>
    <property type="match status" value="1"/>
</dbReference>
<dbReference type="InterPro" id="IPR018266">
    <property type="entry name" value="Ribosomal_eL33_CS"/>
</dbReference>
<dbReference type="FunFam" id="2.40.10.190:FF:000001">
    <property type="entry name" value="60S ribosomal protein L35a"/>
    <property type="match status" value="1"/>
</dbReference>
<evidence type="ECO:0000256" key="2">
    <source>
        <dbReference type="ARBA" id="ARBA00009269"/>
    </source>
</evidence>
<evidence type="ECO:0000259" key="8">
    <source>
        <dbReference type="PROSITE" id="PS50600"/>
    </source>
</evidence>
<keyword evidence="10" id="KW-1185">Reference proteome</keyword>
<dbReference type="GO" id="GO:0005840">
    <property type="term" value="C:ribosome"/>
    <property type="evidence" value="ECO:0007669"/>
    <property type="project" value="UniProtKB-KW"/>
</dbReference>
<dbReference type="HAMAP" id="MF_00573">
    <property type="entry name" value="Ribosomal_eL33"/>
    <property type="match status" value="1"/>
</dbReference>
<protein>
    <recommendedName>
        <fullName evidence="8">Ubiquitin-like protease family profile domain-containing protein</fullName>
    </recommendedName>
</protein>